<gene>
    <name evidence="2" type="ordered locus">HMPREF0833_10556</name>
</gene>
<dbReference type="RefSeq" id="WP_013903618.1">
    <property type="nucleotide sequence ID" value="NC_015678.1"/>
</dbReference>
<keyword evidence="1" id="KW-0472">Membrane</keyword>
<feature type="transmembrane region" description="Helical" evidence="1">
    <location>
        <begin position="134"/>
        <end position="160"/>
    </location>
</feature>
<organism evidence="2 3">
    <name type="scientific">Streptococcus parasanguinis (strain ATCC 15912 / DSM 6778 / CIP 104372 / LMG 14537)</name>
    <dbReference type="NCBI Taxonomy" id="760570"/>
    <lineage>
        <taxon>Bacteria</taxon>
        <taxon>Bacillati</taxon>
        <taxon>Bacillota</taxon>
        <taxon>Bacilli</taxon>
        <taxon>Lactobacillales</taxon>
        <taxon>Streptococcaceae</taxon>
        <taxon>Streptococcus</taxon>
    </lineage>
</organism>
<feature type="transmembrane region" description="Helical" evidence="1">
    <location>
        <begin position="312"/>
        <end position="334"/>
    </location>
</feature>
<evidence type="ECO:0000256" key="1">
    <source>
        <dbReference type="SAM" id="Phobius"/>
    </source>
</evidence>
<proteinExistence type="predicted"/>
<keyword evidence="1" id="KW-1133">Transmembrane helix</keyword>
<dbReference type="AlphaFoldDB" id="F8DHA3"/>
<feature type="transmembrane region" description="Helical" evidence="1">
    <location>
        <begin position="264"/>
        <end position="291"/>
    </location>
</feature>
<evidence type="ECO:0000313" key="2">
    <source>
        <dbReference type="EMBL" id="AEH55587.1"/>
    </source>
</evidence>
<dbReference type="Proteomes" id="UP000001502">
    <property type="component" value="Chromosome"/>
</dbReference>
<dbReference type="EMBL" id="CP002843">
    <property type="protein sequence ID" value="AEH55587.1"/>
    <property type="molecule type" value="Genomic_DNA"/>
</dbReference>
<dbReference type="KEGG" id="scp:HMPREF0833_10556"/>
<dbReference type="GeneID" id="10835055"/>
<protein>
    <recommendedName>
        <fullName evidence="4">Peptidase M48 domain-containing protein</fullName>
    </recommendedName>
</protein>
<evidence type="ECO:0008006" key="4">
    <source>
        <dbReference type="Google" id="ProtNLM"/>
    </source>
</evidence>
<name>F8DHA3_STREP</name>
<evidence type="ECO:0000313" key="3">
    <source>
        <dbReference type="Proteomes" id="UP000001502"/>
    </source>
</evidence>
<keyword evidence="1" id="KW-0812">Transmembrane</keyword>
<accession>F8DHA3</accession>
<sequence length="402" mass="45671">MMDKEQWIEIFKEINDRVPTEEEIQAGIQSGEIIVSDLSAISKVNDSESNARPQVQPQVELNEYVSQNVAEIQNDQNVKFCNSCGTKNFGNSKQCSGCGKYFEQADQNKIKSYIKISRLYKYLKYCYDTQRWGIIIYFTILIFFESITSFGVGGLIALLFTEFLLSNNGQSLVCWIVGAKRIDRSDYQEKVQQPVNAIIQKARQKGLNLPDNIEIRMIHNDVPAAYAIGMNKIIVTDSLLENPYFLEPKIMFELHRIHNMAPNLLPVVVGSNFILIIVLLILLITTLFGGFKKNYGDSRNSFWSGSSEAKEGAILFYGSIVLIVALISFFYMFVKSIVKRDAYLSDQYMATIGFGEIHCYYIDTVSEEDGSLAKGFCELGYPSKDKRISILQNNYHVRYTGV</sequence>
<dbReference type="HOGENOM" id="CLU_684976_0_0_9"/>
<reference evidence="3" key="1">
    <citation type="submission" date="2011-06" db="EMBL/GenBank/DDBJ databases">
        <title>Complete sequence of Streptococcus parasanguinis strain ATCC 15912.</title>
        <authorList>
            <person name="Muzny D."/>
            <person name="Qin X."/>
            <person name="Buhay C."/>
            <person name="Dugan-Rocha S."/>
            <person name="Ding Y."/>
            <person name="Chen G."/>
            <person name="Hawes A."/>
            <person name="Holder M."/>
            <person name="Jhangiani S."/>
            <person name="Johnson A."/>
            <person name="Khan Z."/>
            <person name="Li Z."/>
            <person name="Liu W."/>
            <person name="Liu X."/>
            <person name="Perez L."/>
            <person name="Shen H."/>
            <person name="Wang Q."/>
            <person name="Watt J."/>
            <person name="Xi L."/>
            <person name="Xin Y."/>
            <person name="Zhou J."/>
            <person name="Deng J."/>
            <person name="Jiang H."/>
            <person name="Liu Y."/>
            <person name="Qu J."/>
            <person name="Song X.-Z."/>
            <person name="Zhang L."/>
            <person name="Villasana D."/>
            <person name="Johnson A."/>
            <person name="Liu J."/>
            <person name="Liyanage D."/>
            <person name="Lorensuhewa L."/>
            <person name="Robinson T."/>
            <person name="Song A."/>
            <person name="Song B.-B."/>
            <person name="Dinh H."/>
            <person name="Thornton R."/>
            <person name="Coyle M."/>
            <person name="Francisco L."/>
            <person name="Jackson L."/>
            <person name="Javaid M."/>
            <person name="Korchina V."/>
            <person name="Kovar C."/>
            <person name="Mata R."/>
            <person name="Mathew T."/>
            <person name="Ngo R."/>
            <person name="Nguyen L."/>
            <person name="Nguyen N."/>
            <person name="Okwuonu G."/>
            <person name="Ongeri F."/>
            <person name="Pham C."/>
            <person name="Simmons D."/>
            <person name="Wilczek-Boney K."/>
            <person name="Hale W."/>
            <person name="Jakkamsetti A."/>
            <person name="Pham P."/>
            <person name="Ruth R."/>
            <person name="San Lucas F."/>
            <person name="Warren J."/>
            <person name="Zhang J."/>
            <person name="Zhao Z."/>
            <person name="Zhou C."/>
            <person name="Zhu D."/>
            <person name="Lee S."/>
            <person name="Bess C."/>
            <person name="Blankenburg K."/>
            <person name="Forbes L."/>
            <person name="Fu Q."/>
            <person name="Gubbala S."/>
            <person name="Hirani K."/>
            <person name="Jayaseelan J.C."/>
            <person name="Lara F."/>
            <person name="Munidasa M."/>
            <person name="Palculict T."/>
            <person name="Patil S."/>
            <person name="Pu L.-L."/>
            <person name="Saada N."/>
            <person name="Tang L."/>
            <person name="Weissenberger G."/>
            <person name="Zhu Y."/>
            <person name="Hemphill L."/>
            <person name="Shang Y."/>
            <person name="Youmans B."/>
            <person name="Ayvaz T."/>
            <person name="Ross M."/>
            <person name="Santibanez J."/>
            <person name="Aqrawi P."/>
            <person name="Gross S."/>
            <person name="Joshi V."/>
            <person name="Fowler G."/>
            <person name="Nazareth L."/>
            <person name="Reid J."/>
            <person name="Worley K."/>
            <person name="Petrosino J."/>
            <person name="Highlander S."/>
            <person name="Gibbs R."/>
        </authorList>
    </citation>
    <scope>NUCLEOTIDE SEQUENCE [LARGE SCALE GENOMIC DNA]</scope>
    <source>
        <strain evidence="3">ATCC 15912 / DSM 6778 / CIP 104372 / LMG 14537</strain>
    </source>
</reference>